<evidence type="ECO:0000256" key="2">
    <source>
        <dbReference type="ARBA" id="ARBA00023015"/>
    </source>
</evidence>
<dbReference type="InterPro" id="IPR013249">
    <property type="entry name" value="RNA_pol_sigma70_r4_t2"/>
</dbReference>
<evidence type="ECO:0000256" key="1">
    <source>
        <dbReference type="ARBA" id="ARBA00010641"/>
    </source>
</evidence>
<dbReference type="InterPro" id="IPR013325">
    <property type="entry name" value="RNA_pol_sigma_r2"/>
</dbReference>
<name>A0A5R9L2W7_9BACT</name>
<dbReference type="InterPro" id="IPR013324">
    <property type="entry name" value="RNA_pol_sigma_r3/r4-like"/>
</dbReference>
<dbReference type="GO" id="GO:0006352">
    <property type="term" value="P:DNA-templated transcription initiation"/>
    <property type="evidence" value="ECO:0007669"/>
    <property type="project" value="InterPro"/>
</dbReference>
<dbReference type="AlphaFoldDB" id="A0A5R9L2W7"/>
<dbReference type="Gene3D" id="1.10.1740.10">
    <property type="match status" value="1"/>
</dbReference>
<keyword evidence="2" id="KW-0805">Transcription regulation</keyword>
<sequence length="500" mass="56806">MLTDRSGAAYYDDFHCVILIFKRLDWGRQSFFRTFAATFSKNSIIAGTVSNMEHISDTFWEATYRKNIAKMIGVCWRYTQDRQTAEDLAHDAFIIAISKAYDFENRGPFEAWLRRIVVNVALQYVRKQKNFPKTNQIAGPFEPVIDIPDDEDVIENATFSETQLLSAIAQLPEHHRLVFNLYVIDNLTHSEIADQLDISEGTSKSHLARARKKIKEILFDSVKNKRQKAMLWLIIPFWNFDQIFFRTLKNLSIDLKNKHQIDFMRIPKTDIHLFKFGTASVNIYSKVAISVGSAALIFSGIVIFNVDSPEHFDTKESIFFEAPDSTQRTIHINLITPKTATIPKNPIIVEKTKTEKPMKNLSTLGGLLIAGLTLDSTTIMKDLSSRIKSHEVAAYHNEEAASDSGTFYAPKLLYSETHNLYFLGDNVKVDFASNKFSGSGKFAVMGEVYYLVVEHVPIKMNDAIKLSNKKYNIVQLNKADGEKKYGQNGKQGVVEITLAE</sequence>
<dbReference type="RefSeq" id="WP_138364115.1">
    <property type="nucleotide sequence ID" value="NZ_VCEJ01000002.1"/>
</dbReference>
<dbReference type="SUPFAM" id="SSF88946">
    <property type="entry name" value="Sigma2 domain of RNA polymerase sigma factors"/>
    <property type="match status" value="1"/>
</dbReference>
<evidence type="ECO:0000313" key="8">
    <source>
        <dbReference type="Proteomes" id="UP000306402"/>
    </source>
</evidence>
<dbReference type="InterPro" id="IPR039425">
    <property type="entry name" value="RNA_pol_sigma-70-like"/>
</dbReference>
<dbReference type="Pfam" id="PF04542">
    <property type="entry name" value="Sigma70_r2"/>
    <property type="match status" value="1"/>
</dbReference>
<feature type="domain" description="RNA polymerase sigma-70 region 2" evidence="5">
    <location>
        <begin position="64"/>
        <end position="129"/>
    </location>
</feature>
<reference evidence="7 8" key="1">
    <citation type="submission" date="2019-05" db="EMBL/GenBank/DDBJ databases">
        <authorList>
            <person name="Qu J.-H."/>
        </authorList>
    </citation>
    <scope>NUCLEOTIDE SEQUENCE [LARGE SCALE GENOMIC DNA]</scope>
    <source>
        <strain evidence="7 8">T17</strain>
    </source>
</reference>
<proteinExistence type="inferred from homology"/>
<evidence type="ECO:0000259" key="5">
    <source>
        <dbReference type="Pfam" id="PF04542"/>
    </source>
</evidence>
<dbReference type="CDD" id="cd06171">
    <property type="entry name" value="Sigma70_r4"/>
    <property type="match status" value="1"/>
</dbReference>
<dbReference type="EMBL" id="VCEJ01000002">
    <property type="protein sequence ID" value="TLV02906.1"/>
    <property type="molecule type" value="Genomic_DNA"/>
</dbReference>
<dbReference type="OrthoDB" id="1274624at2"/>
<organism evidence="7 8">
    <name type="scientific">Dyadobacter luticola</name>
    <dbReference type="NCBI Taxonomy" id="1979387"/>
    <lineage>
        <taxon>Bacteria</taxon>
        <taxon>Pseudomonadati</taxon>
        <taxon>Bacteroidota</taxon>
        <taxon>Cytophagia</taxon>
        <taxon>Cytophagales</taxon>
        <taxon>Spirosomataceae</taxon>
        <taxon>Dyadobacter</taxon>
    </lineage>
</organism>
<evidence type="ECO:0000256" key="4">
    <source>
        <dbReference type="ARBA" id="ARBA00023163"/>
    </source>
</evidence>
<evidence type="ECO:0000256" key="3">
    <source>
        <dbReference type="ARBA" id="ARBA00023082"/>
    </source>
</evidence>
<dbReference type="InterPro" id="IPR014284">
    <property type="entry name" value="RNA_pol_sigma-70_dom"/>
</dbReference>
<protein>
    <submittedName>
        <fullName evidence="7">RNA polymerase sigma factor</fullName>
    </submittedName>
</protein>
<comment type="similarity">
    <text evidence="1">Belongs to the sigma-70 factor family. ECF subfamily.</text>
</comment>
<evidence type="ECO:0000313" key="7">
    <source>
        <dbReference type="EMBL" id="TLV02906.1"/>
    </source>
</evidence>
<dbReference type="GO" id="GO:0016987">
    <property type="term" value="F:sigma factor activity"/>
    <property type="evidence" value="ECO:0007669"/>
    <property type="project" value="UniProtKB-KW"/>
</dbReference>
<dbReference type="Pfam" id="PF08281">
    <property type="entry name" value="Sigma70_r4_2"/>
    <property type="match status" value="1"/>
</dbReference>
<dbReference type="PANTHER" id="PTHR43133:SF46">
    <property type="entry name" value="RNA POLYMERASE SIGMA-70 FACTOR ECF SUBFAMILY"/>
    <property type="match status" value="1"/>
</dbReference>
<dbReference type="Gene3D" id="1.10.10.10">
    <property type="entry name" value="Winged helix-like DNA-binding domain superfamily/Winged helix DNA-binding domain"/>
    <property type="match status" value="1"/>
</dbReference>
<dbReference type="InterPro" id="IPR036388">
    <property type="entry name" value="WH-like_DNA-bd_sf"/>
</dbReference>
<feature type="domain" description="RNA polymerase sigma factor 70 region 4 type 2" evidence="6">
    <location>
        <begin position="163"/>
        <end position="214"/>
    </location>
</feature>
<gene>
    <name evidence="7" type="ORF">FEN17_04645</name>
</gene>
<dbReference type="NCBIfam" id="TIGR02937">
    <property type="entry name" value="sigma70-ECF"/>
    <property type="match status" value="1"/>
</dbReference>
<accession>A0A5R9L2W7</accession>
<keyword evidence="3" id="KW-0731">Sigma factor</keyword>
<evidence type="ECO:0000259" key="6">
    <source>
        <dbReference type="Pfam" id="PF08281"/>
    </source>
</evidence>
<keyword evidence="4" id="KW-0804">Transcription</keyword>
<dbReference type="Proteomes" id="UP000306402">
    <property type="component" value="Unassembled WGS sequence"/>
</dbReference>
<dbReference type="InterPro" id="IPR007627">
    <property type="entry name" value="RNA_pol_sigma70_r2"/>
</dbReference>
<keyword evidence="8" id="KW-1185">Reference proteome</keyword>
<comment type="caution">
    <text evidence="7">The sequence shown here is derived from an EMBL/GenBank/DDBJ whole genome shotgun (WGS) entry which is preliminary data.</text>
</comment>
<dbReference type="SUPFAM" id="SSF88659">
    <property type="entry name" value="Sigma3 and sigma4 domains of RNA polymerase sigma factors"/>
    <property type="match status" value="1"/>
</dbReference>
<dbReference type="GO" id="GO:0003677">
    <property type="term" value="F:DNA binding"/>
    <property type="evidence" value="ECO:0007669"/>
    <property type="project" value="InterPro"/>
</dbReference>
<dbReference type="PANTHER" id="PTHR43133">
    <property type="entry name" value="RNA POLYMERASE ECF-TYPE SIGMA FACTO"/>
    <property type="match status" value="1"/>
</dbReference>